<protein>
    <submittedName>
        <fullName evidence="2">Uncharacterized protein</fullName>
    </submittedName>
</protein>
<dbReference type="EnsemblPlants" id="PGSC0003DMT400089957">
    <property type="protein sequence ID" value="PGSC0003DMT400089957"/>
    <property type="gene ID" value="PGSC0003DMG400039528"/>
</dbReference>
<organism evidence="2 3">
    <name type="scientific">Solanum tuberosum</name>
    <name type="common">Potato</name>
    <dbReference type="NCBI Taxonomy" id="4113"/>
    <lineage>
        <taxon>Eukaryota</taxon>
        <taxon>Viridiplantae</taxon>
        <taxon>Streptophyta</taxon>
        <taxon>Embryophyta</taxon>
        <taxon>Tracheophyta</taxon>
        <taxon>Spermatophyta</taxon>
        <taxon>Magnoliopsida</taxon>
        <taxon>eudicotyledons</taxon>
        <taxon>Gunneridae</taxon>
        <taxon>Pentapetalae</taxon>
        <taxon>asterids</taxon>
        <taxon>lamiids</taxon>
        <taxon>Solanales</taxon>
        <taxon>Solanaceae</taxon>
        <taxon>Solanoideae</taxon>
        <taxon>Solaneae</taxon>
        <taxon>Solanum</taxon>
    </lineage>
</organism>
<proteinExistence type="predicted"/>
<evidence type="ECO:0000313" key="3">
    <source>
        <dbReference type="Proteomes" id="UP000011115"/>
    </source>
</evidence>
<sequence>MDMTTTRANVRRNEEDNVDQEVPPQSPPQDLIDPLAVNLTNAKLSEFGKLSLDFVGSYEILSGVGKVGCELELVIEWYRCMWLSMSLGYRRVLEI</sequence>
<feature type="region of interest" description="Disordered" evidence="1">
    <location>
        <begin position="1"/>
        <end position="31"/>
    </location>
</feature>
<name>M1DJA0_SOLTU</name>
<evidence type="ECO:0000256" key="1">
    <source>
        <dbReference type="SAM" id="MobiDB-lite"/>
    </source>
</evidence>
<evidence type="ECO:0000313" key="2">
    <source>
        <dbReference type="EnsemblPlants" id="PGSC0003DMT400089957"/>
    </source>
</evidence>
<accession>M1DJA0</accession>
<reference evidence="3" key="1">
    <citation type="journal article" date="2011" name="Nature">
        <title>Genome sequence and analysis of the tuber crop potato.</title>
        <authorList>
            <consortium name="The Potato Genome Sequencing Consortium"/>
        </authorList>
    </citation>
    <scope>NUCLEOTIDE SEQUENCE [LARGE SCALE GENOMIC DNA]</scope>
    <source>
        <strain evidence="3">cv. DM1-3 516 R44</strain>
    </source>
</reference>
<dbReference type="AlphaFoldDB" id="M1DJA0"/>
<dbReference type="Proteomes" id="UP000011115">
    <property type="component" value="Unassembled WGS sequence"/>
</dbReference>
<dbReference type="Gramene" id="PGSC0003DMT400089957">
    <property type="protein sequence ID" value="PGSC0003DMT400089957"/>
    <property type="gene ID" value="PGSC0003DMG400039528"/>
</dbReference>
<reference evidence="2" key="2">
    <citation type="submission" date="2015-06" db="UniProtKB">
        <authorList>
            <consortium name="EnsemblPlants"/>
        </authorList>
    </citation>
    <scope>IDENTIFICATION</scope>
    <source>
        <strain evidence="2">DM1-3 516 R44</strain>
    </source>
</reference>
<dbReference type="InParanoid" id="M1DJA0"/>
<dbReference type="PaxDb" id="4113-PGSC0003DMT400089957"/>
<keyword evidence="3" id="KW-1185">Reference proteome</keyword>
<dbReference type="HOGENOM" id="CLU_2376865_0_0_1"/>